<gene>
    <name evidence="1" type="ORF">BaRGS_00005031</name>
</gene>
<keyword evidence="2" id="KW-1185">Reference proteome</keyword>
<evidence type="ECO:0000313" key="2">
    <source>
        <dbReference type="Proteomes" id="UP001519460"/>
    </source>
</evidence>
<organism evidence="1 2">
    <name type="scientific">Batillaria attramentaria</name>
    <dbReference type="NCBI Taxonomy" id="370345"/>
    <lineage>
        <taxon>Eukaryota</taxon>
        <taxon>Metazoa</taxon>
        <taxon>Spiralia</taxon>
        <taxon>Lophotrochozoa</taxon>
        <taxon>Mollusca</taxon>
        <taxon>Gastropoda</taxon>
        <taxon>Caenogastropoda</taxon>
        <taxon>Sorbeoconcha</taxon>
        <taxon>Cerithioidea</taxon>
        <taxon>Batillariidae</taxon>
        <taxon>Batillaria</taxon>
    </lineage>
</organism>
<evidence type="ECO:0000313" key="1">
    <source>
        <dbReference type="EMBL" id="KAK7503908.1"/>
    </source>
</evidence>
<reference evidence="1 2" key="1">
    <citation type="journal article" date="2023" name="Sci. Data">
        <title>Genome assembly of the Korean intertidal mud-creeper Batillaria attramentaria.</title>
        <authorList>
            <person name="Patra A.K."/>
            <person name="Ho P.T."/>
            <person name="Jun S."/>
            <person name="Lee S.J."/>
            <person name="Kim Y."/>
            <person name="Won Y.J."/>
        </authorList>
    </citation>
    <scope>NUCLEOTIDE SEQUENCE [LARGE SCALE GENOMIC DNA]</scope>
    <source>
        <strain evidence="1">Wonlab-2016</strain>
    </source>
</reference>
<comment type="caution">
    <text evidence="1">The sequence shown here is derived from an EMBL/GenBank/DDBJ whole genome shotgun (WGS) entry which is preliminary data.</text>
</comment>
<proteinExistence type="predicted"/>
<sequence length="63" mass="7163">RATHQVRTDLIPTPLHACWGPQGPPPLLPPPSPLRKIKAPQGKRQQVASDTSHILARRFRWER</sequence>
<feature type="non-terminal residue" evidence="1">
    <location>
        <position position="1"/>
    </location>
</feature>
<accession>A0ABD0LXU5</accession>
<dbReference type="Proteomes" id="UP001519460">
    <property type="component" value="Unassembled WGS sequence"/>
</dbReference>
<name>A0ABD0LXU5_9CAEN</name>
<dbReference type="AlphaFoldDB" id="A0ABD0LXU5"/>
<dbReference type="EMBL" id="JACVVK020000018">
    <property type="protein sequence ID" value="KAK7503908.1"/>
    <property type="molecule type" value="Genomic_DNA"/>
</dbReference>
<protein>
    <submittedName>
        <fullName evidence="1">Uncharacterized protein</fullName>
    </submittedName>
</protein>